<evidence type="ECO:0000313" key="4">
    <source>
        <dbReference type="Proteomes" id="UP000033188"/>
    </source>
</evidence>
<dbReference type="GeneID" id="24563166"/>
<keyword evidence="2" id="KW-1133">Transmembrane helix</keyword>
<protein>
    <submittedName>
        <fullName evidence="3">Uncharacterized protein</fullName>
    </submittedName>
</protein>
<gene>
    <name evidence="3" type="ORF">BBBOND_0109230</name>
</gene>
<feature type="transmembrane region" description="Helical" evidence="2">
    <location>
        <begin position="140"/>
        <end position="163"/>
    </location>
</feature>
<reference evidence="4" key="1">
    <citation type="journal article" date="2014" name="Nucleic Acids Res.">
        <title>The evolutionary dynamics of variant antigen genes in Babesia reveal a history of genomic innovation underlying host-parasite interaction.</title>
        <authorList>
            <person name="Jackson A.P."/>
            <person name="Otto T.D."/>
            <person name="Darby A."/>
            <person name="Ramaprasad A."/>
            <person name="Xia D."/>
            <person name="Echaide I.E."/>
            <person name="Farber M."/>
            <person name="Gahlot S."/>
            <person name="Gamble J."/>
            <person name="Gupta D."/>
            <person name="Gupta Y."/>
            <person name="Jackson L."/>
            <person name="Malandrin L."/>
            <person name="Malas T.B."/>
            <person name="Moussa E."/>
            <person name="Nair M."/>
            <person name="Reid A.J."/>
            <person name="Sanders M."/>
            <person name="Sharma J."/>
            <person name="Tracey A."/>
            <person name="Quail M.A."/>
            <person name="Weir W."/>
            <person name="Wastling J.M."/>
            <person name="Hall N."/>
            <person name="Willadsen P."/>
            <person name="Lingelbach K."/>
            <person name="Shiels B."/>
            <person name="Tait A."/>
            <person name="Berriman M."/>
            <person name="Allred D.R."/>
            <person name="Pain A."/>
        </authorList>
    </citation>
    <scope>NUCLEOTIDE SEQUENCE [LARGE SCALE GENOMIC DNA]</scope>
    <source>
        <strain evidence="4">Bond</strain>
    </source>
</reference>
<dbReference type="Proteomes" id="UP000033188">
    <property type="component" value="Chromosome 1"/>
</dbReference>
<keyword evidence="2" id="KW-0812">Transmembrane</keyword>
<keyword evidence="4" id="KW-1185">Reference proteome</keyword>
<evidence type="ECO:0000313" key="3">
    <source>
        <dbReference type="EMBL" id="CDR94625.1"/>
    </source>
</evidence>
<dbReference type="RefSeq" id="XP_012766811.1">
    <property type="nucleotide sequence ID" value="XM_012911357.1"/>
</dbReference>
<feature type="region of interest" description="Disordered" evidence="1">
    <location>
        <begin position="103"/>
        <end position="132"/>
    </location>
</feature>
<organism evidence="3 4">
    <name type="scientific">Babesia bigemina</name>
    <dbReference type="NCBI Taxonomy" id="5866"/>
    <lineage>
        <taxon>Eukaryota</taxon>
        <taxon>Sar</taxon>
        <taxon>Alveolata</taxon>
        <taxon>Apicomplexa</taxon>
        <taxon>Aconoidasida</taxon>
        <taxon>Piroplasmida</taxon>
        <taxon>Babesiidae</taxon>
        <taxon>Babesia</taxon>
    </lineage>
</organism>
<dbReference type="KEGG" id="bbig:BBBOND_0109230"/>
<dbReference type="AlphaFoldDB" id="A0A061DA53"/>
<accession>A0A061DA53</accession>
<sequence>MSGRRIVYGQACTRCKYGCKYIEVCNCCPWCCEECNKSTYESCDICYIDFHYKFQVKKDCHYKGCNSQTITCTNPKCQCTCCKAKCARGEIPTCSLPPPPPPLPSPGAEPEYASQKLSSPPDALKQETDAPPSPPPYTTIAAVIVAIIVAIILLDLCIFRFPVGRNIRDFLVRKIPLCIAFYS</sequence>
<keyword evidence="2" id="KW-0472">Membrane</keyword>
<evidence type="ECO:0000256" key="1">
    <source>
        <dbReference type="SAM" id="MobiDB-lite"/>
    </source>
</evidence>
<evidence type="ECO:0000256" key="2">
    <source>
        <dbReference type="SAM" id="Phobius"/>
    </source>
</evidence>
<proteinExistence type="predicted"/>
<name>A0A061DA53_BABBI</name>
<dbReference type="EMBL" id="LK391707">
    <property type="protein sequence ID" value="CDR94625.1"/>
    <property type="molecule type" value="Genomic_DNA"/>
</dbReference>
<dbReference type="VEuPathDB" id="PiroplasmaDB:BBBOND_0109230"/>